<comment type="caution">
    <text evidence="2">The sequence shown here is derived from an EMBL/GenBank/DDBJ whole genome shotgun (WGS) entry which is preliminary data.</text>
</comment>
<reference evidence="2" key="1">
    <citation type="journal article" date="2014" name="Front. Microbiol.">
        <title>High frequency of phylogenetically diverse reductive dehalogenase-homologous genes in deep subseafloor sedimentary metagenomes.</title>
        <authorList>
            <person name="Kawai M."/>
            <person name="Futagami T."/>
            <person name="Toyoda A."/>
            <person name="Takaki Y."/>
            <person name="Nishi S."/>
            <person name="Hori S."/>
            <person name="Arai W."/>
            <person name="Tsubouchi T."/>
            <person name="Morono Y."/>
            <person name="Uchiyama I."/>
            <person name="Ito T."/>
            <person name="Fujiyama A."/>
            <person name="Inagaki F."/>
            <person name="Takami H."/>
        </authorList>
    </citation>
    <scope>NUCLEOTIDE SEQUENCE</scope>
    <source>
        <strain evidence="2">Expedition CK06-06</strain>
    </source>
</reference>
<accession>X1BTV9</accession>
<name>X1BTV9_9ZZZZ</name>
<proteinExistence type="predicted"/>
<gene>
    <name evidence="2" type="ORF">S01H4_51405</name>
</gene>
<feature type="non-terminal residue" evidence="2">
    <location>
        <position position="1"/>
    </location>
</feature>
<evidence type="ECO:0000256" key="1">
    <source>
        <dbReference type="SAM" id="Coils"/>
    </source>
</evidence>
<dbReference type="EMBL" id="BART01029269">
    <property type="protein sequence ID" value="GAG99199.1"/>
    <property type="molecule type" value="Genomic_DNA"/>
</dbReference>
<protein>
    <submittedName>
        <fullName evidence="2">Uncharacterized protein</fullName>
    </submittedName>
</protein>
<keyword evidence="1" id="KW-0175">Coiled coil</keyword>
<dbReference type="AlphaFoldDB" id="X1BTV9"/>
<evidence type="ECO:0000313" key="2">
    <source>
        <dbReference type="EMBL" id="GAG99199.1"/>
    </source>
</evidence>
<organism evidence="2">
    <name type="scientific">marine sediment metagenome</name>
    <dbReference type="NCBI Taxonomy" id="412755"/>
    <lineage>
        <taxon>unclassified sequences</taxon>
        <taxon>metagenomes</taxon>
        <taxon>ecological metagenomes</taxon>
    </lineage>
</organism>
<sequence length="69" mass="7772">GVVPPYPAVGLPQSEEFLSQEKQFLEAELESMKGALEDINKRLSEIKKVYRSKALKNGKKNIFNSTFSL</sequence>
<feature type="coiled-coil region" evidence="1">
    <location>
        <begin position="15"/>
        <end position="49"/>
    </location>
</feature>